<feature type="region of interest" description="Disordered" evidence="1">
    <location>
        <begin position="719"/>
        <end position="811"/>
    </location>
</feature>
<evidence type="ECO:0000256" key="1">
    <source>
        <dbReference type="SAM" id="MobiDB-lite"/>
    </source>
</evidence>
<dbReference type="RefSeq" id="XP_005843371.1">
    <property type="nucleotide sequence ID" value="XM_005843309.1"/>
</dbReference>
<protein>
    <recommendedName>
        <fullName evidence="2">F-box domain-containing protein</fullName>
    </recommendedName>
</protein>
<dbReference type="InterPro" id="IPR036047">
    <property type="entry name" value="F-box-like_dom_sf"/>
</dbReference>
<evidence type="ECO:0000259" key="2">
    <source>
        <dbReference type="PROSITE" id="PS50181"/>
    </source>
</evidence>
<evidence type="ECO:0000313" key="4">
    <source>
        <dbReference type="Proteomes" id="UP000008141"/>
    </source>
</evidence>
<dbReference type="KEGG" id="cvr:CHLNCDRAFT_141189"/>
<dbReference type="InterPro" id="IPR001810">
    <property type="entry name" value="F-box_dom"/>
</dbReference>
<reference evidence="3 4" key="1">
    <citation type="journal article" date="2010" name="Plant Cell">
        <title>The Chlorella variabilis NC64A genome reveals adaptation to photosymbiosis, coevolution with viruses, and cryptic sex.</title>
        <authorList>
            <person name="Blanc G."/>
            <person name="Duncan G."/>
            <person name="Agarkova I."/>
            <person name="Borodovsky M."/>
            <person name="Gurnon J."/>
            <person name="Kuo A."/>
            <person name="Lindquist E."/>
            <person name="Lucas S."/>
            <person name="Pangilinan J."/>
            <person name="Polle J."/>
            <person name="Salamov A."/>
            <person name="Terry A."/>
            <person name="Yamada T."/>
            <person name="Dunigan D.D."/>
            <person name="Grigoriev I.V."/>
            <person name="Claverie J.M."/>
            <person name="Van Etten J.L."/>
        </authorList>
    </citation>
    <scope>NUCLEOTIDE SEQUENCE [LARGE SCALE GENOMIC DNA]</scope>
    <source>
        <strain evidence="3 4">NC64A</strain>
    </source>
</reference>
<dbReference type="EMBL" id="GL433866">
    <property type="protein sequence ID" value="EFN51269.1"/>
    <property type="molecule type" value="Genomic_DNA"/>
</dbReference>
<gene>
    <name evidence="3" type="ORF">CHLNCDRAFT_141189</name>
</gene>
<proteinExistence type="predicted"/>
<dbReference type="InParanoid" id="E1ZSA1"/>
<dbReference type="Proteomes" id="UP000008141">
    <property type="component" value="Unassembled WGS sequence"/>
</dbReference>
<feature type="region of interest" description="Disordered" evidence="1">
    <location>
        <begin position="627"/>
        <end position="649"/>
    </location>
</feature>
<dbReference type="AlphaFoldDB" id="E1ZSA1"/>
<name>E1ZSA1_CHLVA</name>
<feature type="region of interest" description="Disordered" evidence="1">
    <location>
        <begin position="1"/>
        <end position="30"/>
    </location>
</feature>
<accession>E1ZSA1</accession>
<keyword evidence="4" id="KW-1185">Reference proteome</keyword>
<dbReference type="SUPFAM" id="SSF81383">
    <property type="entry name" value="F-box domain"/>
    <property type="match status" value="1"/>
</dbReference>
<feature type="compositionally biased region" description="Basic residues" evidence="1">
    <location>
        <begin position="770"/>
        <end position="780"/>
    </location>
</feature>
<feature type="domain" description="F-box" evidence="2">
    <location>
        <begin position="59"/>
        <end position="105"/>
    </location>
</feature>
<sequence>MPAGGEERRHGRRPRAATQHPTPSARGAATAAAAAASGGAAPGRALSADFAQLVQQGGPQGWDSLPFHALSQIFNCLELRDLAAAASVCSTWRYEASLDARWRAFWQKQVSDVGLWRWAKADGDYRQQLRAKHLVRRGDCAATVFPFSRRDGPVSEAPKVPGQSVRLHGSCLKVWDAAALMAQRPILTVHDVLKHMQLEDGRLFLWRIAGDAVIPVECLDGEDLEEVAEAAHWAEHPAITASVLAPGPLALQDVPLEASYGRRITPCEWLDMSGGLIAGSLMVPSQGRLIMRLFDLATGRCLRASTCALNADEHVMQLQDHEVTMIVTRSGETGSLVAATCALFDTRVFLWRLRDEWVSAGQATAAAAVAAGAGSSDEQGQHAGEARDAAWDPAATVAAVGAAAAAGGGDGGQYELRHVYSTLEEEPIVDVSISTTAHRLFVVGMENVFIADLSGVPYMRVSLARWRGVVPAGQVMAAADVGAFSWPLPNSTKTAFFLDTTNSLFIAEFRRPQMSDYWYMQHGEGEFERGRRPRFDHHVAQHLQPGFVDMTYYVQSHTDLRPPPTAPLLSTLHGRASGMRTGEPGVVEYTQDGGVLLTTGDTSCPAVAALLGHEKAAGAYLEGLGPRAAKPRTGGSRRQPFISHGGRGQRGQLAPRALVMIDSTSGCRYKAVPLEGACESVHTAGQYVVLSVAELGSYPHGLNGSIVVLDFGGRGLGGPGELAAATPDPVPAPEQQEQEQRGGRQRRGGSAASKQRKDDKEEEEEEGKHSKSRRRAKPNKRQGGSRAKGKAPATQAATDDEAGPSRKRGKR</sequence>
<dbReference type="PROSITE" id="PS50181">
    <property type="entry name" value="FBOX"/>
    <property type="match status" value="1"/>
</dbReference>
<dbReference type="Gene3D" id="1.20.1280.50">
    <property type="match status" value="1"/>
</dbReference>
<dbReference type="GeneID" id="17350650"/>
<organism evidence="4">
    <name type="scientific">Chlorella variabilis</name>
    <name type="common">Green alga</name>
    <dbReference type="NCBI Taxonomy" id="554065"/>
    <lineage>
        <taxon>Eukaryota</taxon>
        <taxon>Viridiplantae</taxon>
        <taxon>Chlorophyta</taxon>
        <taxon>core chlorophytes</taxon>
        <taxon>Trebouxiophyceae</taxon>
        <taxon>Chlorellales</taxon>
        <taxon>Chlorellaceae</taxon>
        <taxon>Chlorella clade</taxon>
        <taxon>Chlorella</taxon>
    </lineage>
</organism>
<dbReference type="Pfam" id="PF12937">
    <property type="entry name" value="F-box-like"/>
    <property type="match status" value="1"/>
</dbReference>
<evidence type="ECO:0000313" key="3">
    <source>
        <dbReference type="EMBL" id="EFN51269.1"/>
    </source>
</evidence>
<dbReference type="OrthoDB" id="509855at2759"/>